<protein>
    <submittedName>
        <fullName evidence="1">Uncharacterized protein</fullName>
    </submittedName>
</protein>
<sequence length="154" mass="17651">MTFSYLQVVAFCRLQVLSFWTQGRAFFKSVSDFKYLMEAANIRVKLLNQPIARSTIRTFPCTTQLAVTKTLLTHDFVMTSRVLEGKFFFGDMNLYRQVGQDVRTWMLAPLERAAAAAPSYDDSSEMLWYAERVPNTTLGTYLKGHIEVRKSLGI</sequence>
<keyword evidence="2" id="KW-1185">Reference proteome</keyword>
<dbReference type="OrthoDB" id="10335886at2759"/>
<dbReference type="Proteomes" id="UP000604046">
    <property type="component" value="Unassembled WGS sequence"/>
</dbReference>
<gene>
    <name evidence="1" type="ORF">SNAT2548_LOCUS14251</name>
</gene>
<dbReference type="EMBL" id="CAJNDS010001635">
    <property type="protein sequence ID" value="CAE7268639.1"/>
    <property type="molecule type" value="Genomic_DNA"/>
</dbReference>
<proteinExistence type="predicted"/>
<evidence type="ECO:0000313" key="2">
    <source>
        <dbReference type="Proteomes" id="UP000604046"/>
    </source>
</evidence>
<reference evidence="1" key="1">
    <citation type="submission" date="2021-02" db="EMBL/GenBank/DDBJ databases">
        <authorList>
            <person name="Dougan E. K."/>
            <person name="Rhodes N."/>
            <person name="Thang M."/>
            <person name="Chan C."/>
        </authorList>
    </citation>
    <scope>NUCLEOTIDE SEQUENCE</scope>
</reference>
<comment type="caution">
    <text evidence="1">The sequence shown here is derived from an EMBL/GenBank/DDBJ whole genome shotgun (WGS) entry which is preliminary data.</text>
</comment>
<dbReference type="AlphaFoldDB" id="A0A812MPG7"/>
<evidence type="ECO:0000313" key="1">
    <source>
        <dbReference type="EMBL" id="CAE7268639.1"/>
    </source>
</evidence>
<name>A0A812MPG7_9DINO</name>
<organism evidence="1 2">
    <name type="scientific">Symbiodinium natans</name>
    <dbReference type="NCBI Taxonomy" id="878477"/>
    <lineage>
        <taxon>Eukaryota</taxon>
        <taxon>Sar</taxon>
        <taxon>Alveolata</taxon>
        <taxon>Dinophyceae</taxon>
        <taxon>Suessiales</taxon>
        <taxon>Symbiodiniaceae</taxon>
        <taxon>Symbiodinium</taxon>
    </lineage>
</organism>
<accession>A0A812MPG7</accession>